<dbReference type="NCBIfam" id="TIGR00305">
    <property type="entry name" value="putative toxin-antitoxin system toxin component, PIN family"/>
    <property type="match status" value="1"/>
</dbReference>
<dbReference type="PANTHER" id="PTHR34610:SF3">
    <property type="entry name" value="SSL7007 PROTEIN"/>
    <property type="match status" value="1"/>
</dbReference>
<dbReference type="Proteomes" id="UP001197028">
    <property type="component" value="Unassembled WGS sequence"/>
</dbReference>
<dbReference type="RefSeq" id="WP_215864578.1">
    <property type="nucleotide sequence ID" value="NZ_JABELD010000118.1"/>
</dbReference>
<evidence type="ECO:0000313" key="2">
    <source>
        <dbReference type="EMBL" id="MBU2739692.1"/>
    </source>
</evidence>
<protein>
    <submittedName>
        <fullName evidence="2">Toxin-antitoxin system toxin component, PIN family</fullName>
    </submittedName>
</protein>
<dbReference type="CDD" id="cd09854">
    <property type="entry name" value="PIN_VapC-like"/>
    <property type="match status" value="1"/>
</dbReference>
<sequence>MLKIVLDTSVLTSALRSNLGASHAVMRLVGLGQITVLATPALFMEYEAVLTRPEQLAVSQLTIQEVGRFLDAFAGLCSPVDIHFHWRPQLNDPNDEMVLEAAVNGHADALITFNMAHFAVAAPRFNLPLWLPKQLLMEVRQ</sequence>
<dbReference type="SUPFAM" id="SSF88723">
    <property type="entry name" value="PIN domain-like"/>
    <property type="match status" value="1"/>
</dbReference>
<comment type="caution">
    <text evidence="2">The sequence shown here is derived from an EMBL/GenBank/DDBJ whole genome shotgun (WGS) entry which is preliminary data.</text>
</comment>
<reference evidence="2 3" key="1">
    <citation type="journal article" date="2021" name="ISME J.">
        <title>Genomic evolution of the class Acidithiobacillia: deep-branching Proteobacteria living in extreme acidic conditions.</title>
        <authorList>
            <person name="Moya-Beltran A."/>
            <person name="Beard S."/>
            <person name="Rojas-Villalobos C."/>
            <person name="Issotta F."/>
            <person name="Gallardo Y."/>
            <person name="Ulloa R."/>
            <person name="Giaveno A."/>
            <person name="Degli Esposti M."/>
            <person name="Johnson D.B."/>
            <person name="Quatrini R."/>
        </authorList>
    </citation>
    <scope>NUCLEOTIDE SEQUENCE [LARGE SCALE GENOMIC DNA]</scope>
    <source>
        <strain evidence="2 3">ATCC 19703</strain>
    </source>
</reference>
<evidence type="ECO:0000259" key="1">
    <source>
        <dbReference type="Pfam" id="PF13470"/>
    </source>
</evidence>
<dbReference type="EMBL" id="JABELD010000118">
    <property type="protein sequence ID" value="MBU2739692.1"/>
    <property type="molecule type" value="Genomic_DNA"/>
</dbReference>
<name>A0ABS5ZT57_9PROT</name>
<keyword evidence="3" id="KW-1185">Reference proteome</keyword>
<evidence type="ECO:0000313" key="3">
    <source>
        <dbReference type="Proteomes" id="UP001197028"/>
    </source>
</evidence>
<dbReference type="PANTHER" id="PTHR34610">
    <property type="entry name" value="SSL7007 PROTEIN"/>
    <property type="match status" value="1"/>
</dbReference>
<feature type="domain" description="PIN" evidence="1">
    <location>
        <begin position="3"/>
        <end position="115"/>
    </location>
</feature>
<dbReference type="InterPro" id="IPR002850">
    <property type="entry name" value="PIN_toxin-like"/>
</dbReference>
<organism evidence="2 3">
    <name type="scientific">Acidithiobacillus concretivorus</name>
    <dbReference type="NCBI Taxonomy" id="3063952"/>
    <lineage>
        <taxon>Bacteria</taxon>
        <taxon>Pseudomonadati</taxon>
        <taxon>Pseudomonadota</taxon>
        <taxon>Acidithiobacillia</taxon>
        <taxon>Acidithiobacillales</taxon>
        <taxon>Acidithiobacillaceae</taxon>
        <taxon>Acidithiobacillus</taxon>
    </lineage>
</organism>
<dbReference type="InterPro" id="IPR029060">
    <property type="entry name" value="PIN-like_dom_sf"/>
</dbReference>
<accession>A0ABS5ZT57</accession>
<dbReference type="Pfam" id="PF13470">
    <property type="entry name" value="PIN_3"/>
    <property type="match status" value="1"/>
</dbReference>
<gene>
    <name evidence="2" type="ORF">HJG40_13075</name>
</gene>
<proteinExistence type="predicted"/>
<dbReference type="InterPro" id="IPR002716">
    <property type="entry name" value="PIN_dom"/>
</dbReference>